<evidence type="ECO:0000313" key="5">
    <source>
        <dbReference type="Proteomes" id="UP000683429"/>
    </source>
</evidence>
<proteinExistence type="predicted"/>
<evidence type="ECO:0000256" key="1">
    <source>
        <dbReference type="SAM" id="SignalP"/>
    </source>
</evidence>
<keyword evidence="5" id="KW-1185">Reference proteome</keyword>
<dbReference type="EMBL" id="FODH01000006">
    <property type="protein sequence ID" value="SEO27012.1"/>
    <property type="molecule type" value="Genomic_DNA"/>
</dbReference>
<dbReference type="SUPFAM" id="SSF50965">
    <property type="entry name" value="Galactose oxidase, central domain"/>
    <property type="match status" value="1"/>
</dbReference>
<feature type="signal peptide" evidence="1">
    <location>
        <begin position="1"/>
        <end position="31"/>
    </location>
</feature>
<name>A0A1H8NBS5_9BACL</name>
<reference evidence="3 4" key="1">
    <citation type="submission" date="2016-10" db="EMBL/GenBank/DDBJ databases">
        <authorList>
            <person name="de Groot N.N."/>
        </authorList>
    </citation>
    <scope>NUCLEOTIDE SEQUENCE [LARGE SCALE GENOMIC DNA]</scope>
    <source>
        <strain evidence="3 4">CGMCC 1.10238</strain>
    </source>
</reference>
<gene>
    <name evidence="2" type="ORF">KP014_22635</name>
    <name evidence="3" type="ORF">SAMN04487895_106152</name>
</gene>
<dbReference type="Proteomes" id="UP000683429">
    <property type="component" value="Chromosome"/>
</dbReference>
<feature type="chain" id="PRO_5011645952" evidence="1">
    <location>
        <begin position="32"/>
        <end position="391"/>
    </location>
</feature>
<dbReference type="OrthoDB" id="2656156at2"/>
<evidence type="ECO:0000313" key="4">
    <source>
        <dbReference type="Proteomes" id="UP000198809"/>
    </source>
</evidence>
<dbReference type="RefSeq" id="WP_036601978.1">
    <property type="nucleotide sequence ID" value="NZ_CP076607.1"/>
</dbReference>
<dbReference type="InterPro" id="IPR011043">
    <property type="entry name" value="Gal_Oxase/kelch_b-propeller"/>
</dbReference>
<protein>
    <submittedName>
        <fullName evidence="2">Copper amine oxidase N-terminal domain-containing protein</fullName>
    </submittedName>
</protein>
<reference evidence="2 5" key="2">
    <citation type="submission" date="2021-06" db="EMBL/GenBank/DDBJ databases">
        <title>Whole genome sequence of Paenibacillus sophorae DSM23020 for comparative genomics.</title>
        <authorList>
            <person name="Kim M.-J."/>
            <person name="Lee G."/>
            <person name="Shin J.-H."/>
        </authorList>
    </citation>
    <scope>NUCLEOTIDE SEQUENCE [LARGE SCALE GENOMIC DNA]</scope>
    <source>
        <strain evidence="2 5">DSM 23020</strain>
    </source>
</reference>
<dbReference type="EMBL" id="CP076607">
    <property type="protein sequence ID" value="QWU14694.1"/>
    <property type="molecule type" value="Genomic_DNA"/>
</dbReference>
<organism evidence="3 4">
    <name type="scientific">Paenibacillus sophorae</name>
    <dbReference type="NCBI Taxonomy" id="1333845"/>
    <lineage>
        <taxon>Bacteria</taxon>
        <taxon>Bacillati</taxon>
        <taxon>Bacillota</taxon>
        <taxon>Bacilli</taxon>
        <taxon>Bacillales</taxon>
        <taxon>Paenibacillaceae</taxon>
        <taxon>Paenibacillus</taxon>
    </lineage>
</organism>
<dbReference type="AlphaFoldDB" id="A0A1H8NBS5"/>
<evidence type="ECO:0000313" key="3">
    <source>
        <dbReference type="EMBL" id="SEO27012.1"/>
    </source>
</evidence>
<keyword evidence="1" id="KW-0732">Signal</keyword>
<sequence length="391" mass="43575">MKLSSQAFFRSILAAAVLLTLSVQVLPSVHAESENSVQDYVVDATKGVELYSISYSVDGNYQHAVVYKRQDGTFAKWQEPFRFFRTAEDGSLIIGGSDDPEGGYVYDPDRQAIVHKNIYSLSPDGKWGLLERSRYLYVKSLSPYSDYIAKLNDYYLKNMKTGDVSLYKTTRTSFLTGWYDQHTLLESGYDNQARQSMITAYNPETNKRSTVLAGRMYAFNNSISKLLYVENEPRRLLRVYDLKTSTSHLLTSEAERSAIYPSFLSRPASALPTGINPAELPVVPVPVIEEYEFTAEINGLSIPVSTVFEADGKRWIPVRPLAKALGWRVELLDQPGTSYKASNYQYTISKGEAKITLTPSNSFSTGGGLFMTPGQLAALGHGSIKLVPHTN</sequence>
<dbReference type="Proteomes" id="UP000198809">
    <property type="component" value="Unassembled WGS sequence"/>
</dbReference>
<dbReference type="STRING" id="1333845.SAMN04487895_106152"/>
<evidence type="ECO:0000313" key="2">
    <source>
        <dbReference type="EMBL" id="QWU14694.1"/>
    </source>
</evidence>
<accession>A0A1H8NBS5</accession>